<evidence type="ECO:0000313" key="1">
    <source>
        <dbReference type="EMBL" id="KAH1167256.1"/>
    </source>
</evidence>
<evidence type="ECO:0000313" key="2">
    <source>
        <dbReference type="Proteomes" id="UP000827986"/>
    </source>
</evidence>
<name>A0A9D3WSQ6_9SAUR</name>
<dbReference type="Proteomes" id="UP000827986">
    <property type="component" value="Unassembled WGS sequence"/>
</dbReference>
<comment type="caution">
    <text evidence="1">The sequence shown here is derived from an EMBL/GenBank/DDBJ whole genome shotgun (WGS) entry which is preliminary data.</text>
</comment>
<keyword evidence="2" id="KW-1185">Reference proteome</keyword>
<gene>
    <name evidence="1" type="ORF">KIL84_002739</name>
</gene>
<sequence>MRSQGRKPSLAESRDLDGSYDQLTGLAALGLFPRPPAAFAPSHIPRWTVESPGETCVSAGTSWIPSASPTRSCLRRRQVGGSVKLEEPRQQAVGESPCGYHPFKDPLGFIANHGPVPVPMARPRSKGPD</sequence>
<reference evidence="1" key="1">
    <citation type="submission" date="2021-09" db="EMBL/GenBank/DDBJ databases">
        <title>The genome of Mauremys mutica provides insights into the evolution of semi-aquatic lifestyle.</title>
        <authorList>
            <person name="Gong S."/>
            <person name="Gao Y."/>
        </authorList>
    </citation>
    <scope>NUCLEOTIDE SEQUENCE</scope>
    <source>
        <strain evidence="1">MM-2020</strain>
        <tissue evidence="1">Muscle</tissue>
    </source>
</reference>
<organism evidence="1 2">
    <name type="scientific">Mauremys mutica</name>
    <name type="common">yellowpond turtle</name>
    <dbReference type="NCBI Taxonomy" id="74926"/>
    <lineage>
        <taxon>Eukaryota</taxon>
        <taxon>Metazoa</taxon>
        <taxon>Chordata</taxon>
        <taxon>Craniata</taxon>
        <taxon>Vertebrata</taxon>
        <taxon>Euteleostomi</taxon>
        <taxon>Archelosauria</taxon>
        <taxon>Testudinata</taxon>
        <taxon>Testudines</taxon>
        <taxon>Cryptodira</taxon>
        <taxon>Durocryptodira</taxon>
        <taxon>Testudinoidea</taxon>
        <taxon>Geoemydidae</taxon>
        <taxon>Geoemydinae</taxon>
        <taxon>Mauremys</taxon>
    </lineage>
</organism>
<protein>
    <submittedName>
        <fullName evidence="1">Uncharacterized protein</fullName>
    </submittedName>
</protein>
<accession>A0A9D3WSQ6</accession>
<dbReference type="EMBL" id="JAHDVG010000486">
    <property type="protein sequence ID" value="KAH1167256.1"/>
    <property type="molecule type" value="Genomic_DNA"/>
</dbReference>
<proteinExistence type="predicted"/>
<dbReference type="AlphaFoldDB" id="A0A9D3WSQ6"/>